<reference evidence="1" key="1">
    <citation type="journal article" date="2023" name="J. Hazard. Mater.">
        <title>Anaerobic biodegradation of pyrene and benzo[a]pyrene by a new sulfate-reducing Desulforamulus aquiferis strain DSA.</title>
        <authorList>
            <person name="Zhang Z."/>
            <person name="Sun J."/>
            <person name="Gong X."/>
            <person name="Wang C."/>
            <person name="Wang H."/>
        </authorList>
    </citation>
    <scope>NUCLEOTIDE SEQUENCE</scope>
    <source>
        <strain evidence="1">DSA</strain>
    </source>
</reference>
<evidence type="ECO:0000313" key="1">
    <source>
        <dbReference type="EMBL" id="MDO7787017.1"/>
    </source>
</evidence>
<proteinExistence type="predicted"/>
<comment type="caution">
    <text evidence="1">The sequence shown here is derived from an EMBL/GenBank/DDBJ whole genome shotgun (WGS) entry which is preliminary data.</text>
</comment>
<reference evidence="1" key="2">
    <citation type="submission" date="2023-03" db="EMBL/GenBank/DDBJ databases">
        <authorList>
            <person name="Zhang Z."/>
        </authorList>
    </citation>
    <scope>NUCLEOTIDE SEQUENCE</scope>
    <source>
        <strain evidence="1">DSA</strain>
    </source>
</reference>
<evidence type="ECO:0000313" key="2">
    <source>
        <dbReference type="Proteomes" id="UP001172911"/>
    </source>
</evidence>
<accession>A0AAW7ZC99</accession>
<protein>
    <submittedName>
        <fullName evidence="1">Uncharacterized protein</fullName>
    </submittedName>
</protein>
<name>A0AAW7ZC99_9FIRM</name>
<keyword evidence="2" id="KW-1185">Reference proteome</keyword>
<dbReference type="AlphaFoldDB" id="A0AAW7ZC99"/>
<gene>
    <name evidence="1" type="ORF">P6N53_07290</name>
</gene>
<dbReference type="RefSeq" id="WP_304542128.1">
    <property type="nucleotide sequence ID" value="NZ_JARPTC010000009.1"/>
</dbReference>
<sequence length="150" mass="18028">MKINFTKKQFRTLLDLVYAGNMVINSTKYDNESEEHEELQSYIFSFCKDYGFEELVEFDRELDKYYETREYEESGILDFIDEYDDYIFWDQLVSNLARRDANNEVVARAAKPSAEVLFRRSLELEKKYSKEFEKNGLENVKVLFTSRRRA</sequence>
<dbReference type="EMBL" id="JARPTC010000009">
    <property type="protein sequence ID" value="MDO7787017.1"/>
    <property type="molecule type" value="Genomic_DNA"/>
</dbReference>
<organism evidence="1 2">
    <name type="scientific">Desulforamulus aquiferis</name>
    <dbReference type="NCBI Taxonomy" id="1397668"/>
    <lineage>
        <taxon>Bacteria</taxon>
        <taxon>Bacillati</taxon>
        <taxon>Bacillota</taxon>
        <taxon>Clostridia</taxon>
        <taxon>Eubacteriales</taxon>
        <taxon>Peptococcaceae</taxon>
        <taxon>Desulforamulus</taxon>
    </lineage>
</organism>
<dbReference type="Proteomes" id="UP001172911">
    <property type="component" value="Unassembled WGS sequence"/>
</dbReference>